<evidence type="ECO:0000313" key="4">
    <source>
        <dbReference type="Proteomes" id="UP000199705"/>
    </source>
</evidence>
<keyword evidence="1" id="KW-0732">Signal</keyword>
<evidence type="ECO:0000313" key="3">
    <source>
        <dbReference type="EMBL" id="SDF65767.1"/>
    </source>
</evidence>
<evidence type="ECO:0000259" key="2">
    <source>
        <dbReference type="Pfam" id="PF01841"/>
    </source>
</evidence>
<dbReference type="Gene3D" id="2.60.120.1130">
    <property type="match status" value="1"/>
</dbReference>
<gene>
    <name evidence="3" type="ORF">SAMN05192573_10157</name>
</gene>
<dbReference type="Gene3D" id="3.10.620.30">
    <property type="match status" value="1"/>
</dbReference>
<evidence type="ECO:0000256" key="1">
    <source>
        <dbReference type="SAM" id="SignalP"/>
    </source>
</evidence>
<feature type="signal peptide" evidence="1">
    <location>
        <begin position="1"/>
        <end position="21"/>
    </location>
</feature>
<proteinExistence type="predicted"/>
<feature type="domain" description="Transglutaminase-like" evidence="2">
    <location>
        <begin position="264"/>
        <end position="340"/>
    </location>
</feature>
<dbReference type="Pfam" id="PF01841">
    <property type="entry name" value="Transglut_core"/>
    <property type="match status" value="1"/>
</dbReference>
<organism evidence="3 4">
    <name type="scientific">Mucilaginibacter gossypii</name>
    <dbReference type="NCBI Taxonomy" id="551996"/>
    <lineage>
        <taxon>Bacteria</taxon>
        <taxon>Pseudomonadati</taxon>
        <taxon>Bacteroidota</taxon>
        <taxon>Sphingobacteriia</taxon>
        <taxon>Sphingobacteriales</taxon>
        <taxon>Sphingobacteriaceae</taxon>
        <taxon>Mucilaginibacter</taxon>
    </lineage>
</organism>
<dbReference type="RefSeq" id="WP_091162150.1">
    <property type="nucleotide sequence ID" value="NZ_FNCG01000001.1"/>
</dbReference>
<sequence>MTIKLLITYTLCVLCTMRLSALEVDSAVTITSLKNEFRFNWNSKDNRVEIIQKLNNIYTSSAYQVNYTVSEFYNNNISIDDITCKVDGRTPRGFKPEYTYYSNNDIFYSDERLCYFTLDLAKKGSIGNVTFEETVNDPRYFTNIYFADNLPVQQGEVSIEIPRWMKVDIKEFNFNDFNIKKSTVYNSSNDADIITYKFTNIPAMKKELHGPGPTYVYPHLLIMCKSAIVGSKQFTYFNTLADLYAWYHELVKDVAGDPALLRTKSNELTAGLTNDLDKIKAIFYYVQDNIRYIAFEDGIAGFKPEKADEVLRKKYGDCKGMANLTKALLVSAGFDARLCWLGTKHIAYDYQTPSMAVDNHMICGLPYKGKIYYLDATETYIGINEYAERIQGRQVLMEDGDKYILGKIPYAQPQQNVSSEISKLHINGASLAGKVSNVWKGEDKEAVLAGINSIKHENVEDVMKHYLAAGNTDYAINNLVLSSTSNADKDLNAGYDVDRKSGISAFGKEYYIDLDNRKELSGAVIAIDEQKNDYWFSRKDQIATETELTLPPGYKAASIPPGVNISRPGYEFYITYISSPGKITYKKTLLIKNTLLTKANFSQWNQDIELLNKAYNENLVIKPVSQ</sequence>
<dbReference type="Proteomes" id="UP000199705">
    <property type="component" value="Unassembled WGS sequence"/>
</dbReference>
<protein>
    <submittedName>
        <fullName evidence="3">Transglutaminase-like superfamily protein</fullName>
    </submittedName>
</protein>
<reference evidence="4" key="1">
    <citation type="submission" date="2016-10" db="EMBL/GenBank/DDBJ databases">
        <authorList>
            <person name="Varghese N."/>
            <person name="Submissions S."/>
        </authorList>
    </citation>
    <scope>NUCLEOTIDE SEQUENCE [LARGE SCALE GENOMIC DNA]</scope>
    <source>
        <strain evidence="4">Gh-67</strain>
    </source>
</reference>
<dbReference type="InterPro" id="IPR002931">
    <property type="entry name" value="Transglutaminase-like"/>
</dbReference>
<dbReference type="STRING" id="551996.SAMN05192573_10157"/>
<dbReference type="EMBL" id="FNCG01000001">
    <property type="protein sequence ID" value="SDF65767.1"/>
    <property type="molecule type" value="Genomic_DNA"/>
</dbReference>
<feature type="chain" id="PRO_5011792660" evidence="1">
    <location>
        <begin position="22"/>
        <end position="626"/>
    </location>
</feature>
<keyword evidence="4" id="KW-1185">Reference proteome</keyword>
<dbReference type="InterPro" id="IPR038765">
    <property type="entry name" value="Papain-like_cys_pep_sf"/>
</dbReference>
<dbReference type="SUPFAM" id="SSF54001">
    <property type="entry name" value="Cysteine proteinases"/>
    <property type="match status" value="1"/>
</dbReference>
<accession>A0A1G7MVR2</accession>
<dbReference type="AlphaFoldDB" id="A0A1G7MVR2"/>
<dbReference type="Gene3D" id="2.60.40.3140">
    <property type="match status" value="1"/>
</dbReference>
<name>A0A1G7MVR2_9SPHI</name>